<gene>
    <name evidence="5" type="ORF">FWK35_00006360</name>
</gene>
<accession>A0A6G0YH74</accession>
<name>A0A6G0YH74_APHCR</name>
<evidence type="ECO:0000259" key="1">
    <source>
        <dbReference type="Pfam" id="PF12017"/>
    </source>
</evidence>
<protein>
    <recommendedName>
        <fullName evidence="7">THAP-type domain-containing protein</fullName>
    </recommendedName>
</protein>
<dbReference type="Pfam" id="PF21787">
    <property type="entry name" value="TNP-like_RNaseH_N"/>
    <property type="match status" value="1"/>
</dbReference>
<keyword evidence="6" id="KW-1185">Reference proteome</keyword>
<dbReference type="InterPro" id="IPR021896">
    <property type="entry name" value="THAP9-like_HTH"/>
</dbReference>
<dbReference type="InterPro" id="IPR048366">
    <property type="entry name" value="TNP-like_GBD"/>
</dbReference>
<comment type="caution">
    <text evidence="5">The sequence shown here is derived from an EMBL/GenBank/DDBJ whole genome shotgun (WGS) entry which is preliminary data.</text>
</comment>
<proteinExistence type="predicted"/>
<reference evidence="5 6" key="1">
    <citation type="submission" date="2019-08" db="EMBL/GenBank/DDBJ databases">
        <title>Whole genome of Aphis craccivora.</title>
        <authorList>
            <person name="Voronova N.V."/>
            <person name="Shulinski R.S."/>
            <person name="Bandarenka Y.V."/>
            <person name="Zhorov D.G."/>
            <person name="Warner D."/>
        </authorList>
    </citation>
    <scope>NUCLEOTIDE SEQUENCE [LARGE SCALE GENOMIC DNA]</scope>
    <source>
        <strain evidence="5">180601</strain>
        <tissue evidence="5">Whole Body</tissue>
    </source>
</reference>
<dbReference type="OrthoDB" id="7312725at2759"/>
<dbReference type="EMBL" id="VUJU01003990">
    <property type="protein sequence ID" value="KAF0755901.1"/>
    <property type="molecule type" value="Genomic_DNA"/>
</dbReference>
<dbReference type="InterPro" id="IPR048367">
    <property type="entry name" value="TNP-like_RNaseH_C"/>
</dbReference>
<dbReference type="Pfam" id="PF12017">
    <property type="entry name" value="Tnp_P_element"/>
    <property type="match status" value="1"/>
</dbReference>
<organism evidence="5 6">
    <name type="scientific">Aphis craccivora</name>
    <name type="common">Cowpea aphid</name>
    <dbReference type="NCBI Taxonomy" id="307492"/>
    <lineage>
        <taxon>Eukaryota</taxon>
        <taxon>Metazoa</taxon>
        <taxon>Ecdysozoa</taxon>
        <taxon>Arthropoda</taxon>
        <taxon>Hexapoda</taxon>
        <taxon>Insecta</taxon>
        <taxon>Pterygota</taxon>
        <taxon>Neoptera</taxon>
        <taxon>Paraneoptera</taxon>
        <taxon>Hemiptera</taxon>
        <taxon>Sternorrhyncha</taxon>
        <taxon>Aphidomorpha</taxon>
        <taxon>Aphidoidea</taxon>
        <taxon>Aphididae</taxon>
        <taxon>Aphidini</taxon>
        <taxon>Aphis</taxon>
        <taxon>Aphis</taxon>
    </lineage>
</organism>
<evidence type="ECO:0000259" key="4">
    <source>
        <dbReference type="Pfam" id="PF21789"/>
    </source>
</evidence>
<evidence type="ECO:0000259" key="3">
    <source>
        <dbReference type="Pfam" id="PF21788"/>
    </source>
</evidence>
<feature type="domain" description="THAP9-like helix-turn-helix" evidence="1">
    <location>
        <begin position="43"/>
        <end position="97"/>
    </location>
</feature>
<sequence>MTSHKICTNYQVKSLSKITNDNSSQKIRRQSKRIASTKNLISELQKQNLIDEEASYTLSESFGKKVLKKYSSTIRQFALSLHLFSAKAYSNVRQQFDNFVSQNVNAEPGFTEDSLKILTLKVKNSPHPILLSLSIDEMAITKHLVYMGTDMDNDISVYENWRLPIGYFVVDTLKTTYKKFCSSYLSAAQLLGCNYALSELDACFSSNCESYPKLIRNTFGEKKVLKDSANNEKKLNTSNAFVICKKRKYIIFLINYEDKNALTLCKENLKMKEFYDASATTQFIELFNIGFDIIHTRSINSIIFKKALGNENIYDFKLFTEKMTSKFVSRNQDHLELFFGSVRAHGGHNNNPTVKQFYSEYREFFFITIDIAPIHSMKKINKMFVHL</sequence>
<dbReference type="Pfam" id="PF21789">
    <property type="entry name" value="TNP-like_RNaseH_C"/>
    <property type="match status" value="1"/>
</dbReference>
<evidence type="ECO:0000259" key="2">
    <source>
        <dbReference type="Pfam" id="PF21787"/>
    </source>
</evidence>
<dbReference type="InterPro" id="IPR048365">
    <property type="entry name" value="TNP-like_RNaseH_N"/>
</dbReference>
<dbReference type="Proteomes" id="UP000478052">
    <property type="component" value="Unassembled WGS sequence"/>
</dbReference>
<evidence type="ECO:0000313" key="5">
    <source>
        <dbReference type="EMBL" id="KAF0755901.1"/>
    </source>
</evidence>
<dbReference type="Pfam" id="PF21788">
    <property type="entry name" value="TNP-like_GBD"/>
    <property type="match status" value="1"/>
</dbReference>
<evidence type="ECO:0008006" key="7">
    <source>
        <dbReference type="Google" id="ProtNLM"/>
    </source>
</evidence>
<feature type="domain" description="Transposable element P transposase-like RNase H C-terminal" evidence="4">
    <location>
        <begin position="331"/>
        <end position="362"/>
    </location>
</feature>
<evidence type="ECO:0000313" key="6">
    <source>
        <dbReference type="Proteomes" id="UP000478052"/>
    </source>
</evidence>
<dbReference type="AlphaFoldDB" id="A0A6G0YH74"/>
<feature type="domain" description="Transposable element P transposase-like GTP-binding insertion" evidence="3">
    <location>
        <begin position="260"/>
        <end position="306"/>
    </location>
</feature>
<feature type="domain" description="Transposable element P transposase-like RNase H" evidence="2">
    <location>
        <begin position="106"/>
        <end position="148"/>
    </location>
</feature>